<geneLocation type="plasmid" evidence="1">
    <name>unnamed1</name>
</geneLocation>
<reference evidence="1" key="1">
    <citation type="submission" date="2024-07" db="EMBL/GenBank/DDBJ databases">
        <authorList>
            <person name="Yu S.T."/>
        </authorList>
    </citation>
    <scope>NUCLEOTIDE SEQUENCE</scope>
    <source>
        <strain evidence="1">R17</strain>
        <plasmid evidence="1">unnamed1</plasmid>
    </source>
</reference>
<organism evidence="1">
    <name type="scientific">Streptomyces sp. R17</name>
    <dbReference type="NCBI Taxonomy" id="3238626"/>
    <lineage>
        <taxon>Bacteria</taxon>
        <taxon>Bacillati</taxon>
        <taxon>Actinomycetota</taxon>
        <taxon>Actinomycetes</taxon>
        <taxon>Kitasatosporales</taxon>
        <taxon>Streptomycetaceae</taxon>
        <taxon>Streptomyces</taxon>
    </lineage>
</organism>
<dbReference type="AlphaFoldDB" id="A0AB39P097"/>
<dbReference type="RefSeq" id="WP_369153701.1">
    <property type="nucleotide sequence ID" value="NZ_CP163434.1"/>
</dbReference>
<protein>
    <recommendedName>
        <fullName evidence="2">DUF4878 domain-containing protein</fullName>
    </recommendedName>
</protein>
<accession>A0AB39P097</accession>
<name>A0AB39P097_9ACTN</name>
<proteinExistence type="predicted"/>
<sequence length="142" mass="15583">MRKLIFGASGGLLLIAVVAYFLIDGKWPSGTDAKPQDQQQLPYKPGKPVPDQAVRVAQDLAADDVQAQRAALTPELEKMLPPGRLLAKGSRLELRKNSWHEDGGYANVQAMLKRPGESEHSLLLAFAKRSGAWRITLAQEIK</sequence>
<evidence type="ECO:0008006" key="2">
    <source>
        <dbReference type="Google" id="ProtNLM"/>
    </source>
</evidence>
<keyword evidence="1" id="KW-0614">Plasmid</keyword>
<gene>
    <name evidence="1" type="ORF">AB5J48_34050</name>
</gene>
<dbReference type="EMBL" id="CP163434">
    <property type="protein sequence ID" value="XDQ23166.1"/>
    <property type="molecule type" value="Genomic_DNA"/>
</dbReference>
<evidence type="ECO:0000313" key="1">
    <source>
        <dbReference type="EMBL" id="XDQ23166.1"/>
    </source>
</evidence>